<evidence type="ECO:0000313" key="2">
    <source>
        <dbReference type="Proteomes" id="UP000585614"/>
    </source>
</evidence>
<accession>A0A7J7ZCP8</accession>
<protein>
    <submittedName>
        <fullName evidence="1">Uncharacterized protein</fullName>
    </submittedName>
</protein>
<comment type="caution">
    <text evidence="1">The sequence shown here is derived from an EMBL/GenBank/DDBJ whole genome shotgun (WGS) entry which is preliminary data.</text>
</comment>
<dbReference type="EMBL" id="JACAGC010000004">
    <property type="protein sequence ID" value="KAF6372032.1"/>
    <property type="molecule type" value="Genomic_DNA"/>
</dbReference>
<name>A0A7J7ZCP8_RHIFE</name>
<dbReference type="AlphaFoldDB" id="A0A7J7ZCP8"/>
<proteinExistence type="predicted"/>
<organism evidence="1 2">
    <name type="scientific">Rhinolophus ferrumequinum</name>
    <name type="common">Greater horseshoe bat</name>
    <dbReference type="NCBI Taxonomy" id="59479"/>
    <lineage>
        <taxon>Eukaryota</taxon>
        <taxon>Metazoa</taxon>
        <taxon>Chordata</taxon>
        <taxon>Craniata</taxon>
        <taxon>Vertebrata</taxon>
        <taxon>Euteleostomi</taxon>
        <taxon>Mammalia</taxon>
        <taxon>Eutheria</taxon>
        <taxon>Laurasiatheria</taxon>
        <taxon>Chiroptera</taxon>
        <taxon>Yinpterochiroptera</taxon>
        <taxon>Rhinolophoidea</taxon>
        <taxon>Rhinolophidae</taxon>
        <taxon>Rhinolophinae</taxon>
        <taxon>Rhinolophus</taxon>
    </lineage>
</organism>
<reference evidence="1 2" key="1">
    <citation type="journal article" date="2020" name="Nature">
        <title>Six reference-quality genomes reveal evolution of bat adaptations.</title>
        <authorList>
            <person name="Jebb D."/>
            <person name="Huang Z."/>
            <person name="Pippel M."/>
            <person name="Hughes G.M."/>
            <person name="Lavrichenko K."/>
            <person name="Devanna P."/>
            <person name="Winkler S."/>
            <person name="Jermiin L.S."/>
            <person name="Skirmuntt E.C."/>
            <person name="Katzourakis A."/>
            <person name="Burkitt-Gray L."/>
            <person name="Ray D.A."/>
            <person name="Sullivan K.A.M."/>
            <person name="Roscito J.G."/>
            <person name="Kirilenko B.M."/>
            <person name="Davalos L.M."/>
            <person name="Corthals A.P."/>
            <person name="Power M.L."/>
            <person name="Jones G."/>
            <person name="Ransome R.D."/>
            <person name="Dechmann D.K.N."/>
            <person name="Locatelli A.G."/>
            <person name="Puechmaille S.J."/>
            <person name="Fedrigo O."/>
            <person name="Jarvis E.D."/>
            <person name="Hiller M."/>
            <person name="Vernes S.C."/>
            <person name="Myers E.W."/>
            <person name="Teeling E.C."/>
        </authorList>
    </citation>
    <scope>NUCLEOTIDE SEQUENCE [LARGE SCALE GENOMIC DNA]</scope>
    <source>
        <strain evidence="1">MRhiFer1</strain>
        <tissue evidence="1">Lung</tissue>
    </source>
</reference>
<gene>
    <name evidence="1" type="ORF">mRhiFer1_009771</name>
</gene>
<sequence length="150" mass="15992">MAPACWLHGRRAPYREKGDSSSSPTLKLHKSVSPHMSLMVSESPSLHWSQGSPNGLRHLVSFSVPSTESRGLLPFPGIPLSLLCSVITTTTTITITTATTTTTIIAIITTTATNTATHTIIITIIATTTTTITIITINTHASLNLLQLQC</sequence>
<dbReference type="Proteomes" id="UP000585614">
    <property type="component" value="Unassembled WGS sequence"/>
</dbReference>
<evidence type="ECO:0000313" key="1">
    <source>
        <dbReference type="EMBL" id="KAF6372032.1"/>
    </source>
</evidence>